<comment type="caution">
    <text evidence="18">The sequence shown here is derived from an EMBL/GenBank/DDBJ whole genome shotgun (WGS) entry which is preliminary data.</text>
</comment>
<evidence type="ECO:0000256" key="15">
    <source>
        <dbReference type="SAM" id="SignalP"/>
    </source>
</evidence>
<evidence type="ECO:0000256" key="12">
    <source>
        <dbReference type="PROSITE-ProRule" id="PRU01360"/>
    </source>
</evidence>
<evidence type="ECO:0000256" key="10">
    <source>
        <dbReference type="ARBA" id="ARBA00023136"/>
    </source>
</evidence>
<dbReference type="InterPro" id="IPR012910">
    <property type="entry name" value="Plug_dom"/>
</dbReference>
<evidence type="ECO:0000256" key="8">
    <source>
        <dbReference type="ARBA" id="ARBA00023065"/>
    </source>
</evidence>
<dbReference type="AlphaFoldDB" id="A0A4R2M8T6"/>
<evidence type="ECO:0000256" key="11">
    <source>
        <dbReference type="ARBA" id="ARBA00023237"/>
    </source>
</evidence>
<organism evidence="18 19">
    <name type="scientific">Rubrivivax gelatinosus</name>
    <name type="common">Rhodocyclus gelatinosus</name>
    <name type="synonym">Rhodopseudomonas gelatinosa</name>
    <dbReference type="NCBI Taxonomy" id="28068"/>
    <lineage>
        <taxon>Bacteria</taxon>
        <taxon>Pseudomonadati</taxon>
        <taxon>Pseudomonadota</taxon>
        <taxon>Betaproteobacteria</taxon>
        <taxon>Burkholderiales</taxon>
        <taxon>Sphaerotilaceae</taxon>
        <taxon>Rubrivivax</taxon>
    </lineage>
</organism>
<keyword evidence="10 12" id="KW-0472">Membrane</keyword>
<dbReference type="PANTHER" id="PTHR32552:SF81">
    <property type="entry name" value="TONB-DEPENDENT OUTER MEMBRANE RECEPTOR"/>
    <property type="match status" value="1"/>
</dbReference>
<accession>A0A4R2M8T6</accession>
<dbReference type="Gene3D" id="2.40.170.20">
    <property type="entry name" value="TonB-dependent receptor, beta-barrel domain"/>
    <property type="match status" value="1"/>
</dbReference>
<dbReference type="GO" id="GO:0009279">
    <property type="term" value="C:cell outer membrane"/>
    <property type="evidence" value="ECO:0007669"/>
    <property type="project" value="UniProtKB-SubCell"/>
</dbReference>
<feature type="domain" description="TonB-dependent receptor plug" evidence="17">
    <location>
        <begin position="54"/>
        <end position="164"/>
    </location>
</feature>
<keyword evidence="5 12" id="KW-0812">Transmembrane</keyword>
<comment type="subcellular location">
    <subcellularLocation>
        <location evidence="1 12">Cell outer membrane</location>
        <topology evidence="1 12">Multi-pass membrane protein</topology>
    </subcellularLocation>
</comment>
<dbReference type="InterPro" id="IPR010917">
    <property type="entry name" value="TonB_rcpt_CS"/>
</dbReference>
<dbReference type="PROSITE" id="PS52016">
    <property type="entry name" value="TONB_DEPENDENT_REC_3"/>
    <property type="match status" value="1"/>
</dbReference>
<proteinExistence type="inferred from homology"/>
<keyword evidence="8" id="KW-0406">Ion transport</keyword>
<evidence type="ECO:0000256" key="3">
    <source>
        <dbReference type="ARBA" id="ARBA00022452"/>
    </source>
</evidence>
<dbReference type="Proteomes" id="UP000295106">
    <property type="component" value="Unassembled WGS sequence"/>
</dbReference>
<sequence length="737" mass="80340">MARTPRLPAHHAVAAAAIAALHLGASAQSADGTDAEAGKLQTINITAERRLENIQEVPNSVSVLQGETLEVLNTSGQDIRMLSARVPSLNIESSFGRAFPRFYIRGYGNTDFRLNASQPVSLVYDDVVQENAILKGFPAFDLERIEVLRGPQGSLFGRNTPAGVVKFDSVAPTQRFEGYGSLSYGTYNTVNLEGALNVPTSDTSALRVSALNQTRSDWVENANPDGPTQDLEGYRDSALRLQWKTQPTKDFGALFNLHARDFDGSARLFRANIIKAGSNDLVDGFDPDKIFIDGVNRSELQNYGGSARLRWDLGPVALYSVTGYETVKTYSRGDIDGGTPTGPGVIFFPSETADGIPTHEQWTQEFRVESTGKAPLGWQAGVFLFHENFDFESFGYDSLAAGNPQSSYERSRQKNDAWAVFGATTWQATPALSLRAGLRYTRDKKDFDILEYSGGLDTLDSISATTHDNKINWDLSATYALSKDVNLYARAATGFRASSVQGAGAFNGQSIAKPETNTSFEAGVKADLFERRARVAFNVFRYTVKDQQLTAVGGAANSNILLNADKATGQGFELDLQAYLSENLLATLGMGYNLTKIQDKDLAVSVCAQCTVTDPLNADGKALIDGNPLPQAPKRTVNFTLKYTQPLAAGDVYVLTDWAYRSEVNFFLYDSTEFTGKSLLEGGLRIGYVWGNGKYDAAAFVRNLTDQVRVVGGIDFNNLTGFINDPRTYGVQFKASF</sequence>
<gene>
    <name evidence="18" type="ORF">EV684_11151</name>
</gene>
<evidence type="ECO:0000256" key="1">
    <source>
        <dbReference type="ARBA" id="ARBA00004571"/>
    </source>
</evidence>
<evidence type="ECO:0000256" key="5">
    <source>
        <dbReference type="ARBA" id="ARBA00022692"/>
    </source>
</evidence>
<evidence type="ECO:0000256" key="13">
    <source>
        <dbReference type="PROSITE-ProRule" id="PRU10144"/>
    </source>
</evidence>
<feature type="signal peptide" evidence="15">
    <location>
        <begin position="1"/>
        <end position="27"/>
    </location>
</feature>
<keyword evidence="4" id="KW-0410">Iron transport</keyword>
<evidence type="ECO:0000256" key="9">
    <source>
        <dbReference type="ARBA" id="ARBA00023077"/>
    </source>
</evidence>
<dbReference type="EMBL" id="SLXD01000011">
    <property type="protein sequence ID" value="TCP00847.1"/>
    <property type="molecule type" value="Genomic_DNA"/>
</dbReference>
<evidence type="ECO:0000259" key="16">
    <source>
        <dbReference type="Pfam" id="PF00593"/>
    </source>
</evidence>
<evidence type="ECO:0000313" key="19">
    <source>
        <dbReference type="Proteomes" id="UP000295106"/>
    </source>
</evidence>
<keyword evidence="11 12" id="KW-0998">Cell outer membrane</keyword>
<dbReference type="GeneID" id="99683044"/>
<dbReference type="Pfam" id="PF00593">
    <property type="entry name" value="TonB_dep_Rec_b-barrel"/>
    <property type="match status" value="1"/>
</dbReference>
<name>A0A4R2M8T6_RUBGE</name>
<dbReference type="InterPro" id="IPR036942">
    <property type="entry name" value="Beta-barrel_TonB_sf"/>
</dbReference>
<dbReference type="SUPFAM" id="SSF56935">
    <property type="entry name" value="Porins"/>
    <property type="match status" value="1"/>
</dbReference>
<evidence type="ECO:0000256" key="14">
    <source>
        <dbReference type="RuleBase" id="RU003357"/>
    </source>
</evidence>
<evidence type="ECO:0000313" key="18">
    <source>
        <dbReference type="EMBL" id="TCP00847.1"/>
    </source>
</evidence>
<evidence type="ECO:0000256" key="2">
    <source>
        <dbReference type="ARBA" id="ARBA00022448"/>
    </source>
</evidence>
<keyword evidence="7" id="KW-0408">Iron</keyword>
<comment type="similarity">
    <text evidence="12 14">Belongs to the TonB-dependent receptor family.</text>
</comment>
<keyword evidence="3 12" id="KW-1134">Transmembrane beta strand</keyword>
<dbReference type="InterPro" id="IPR039426">
    <property type="entry name" value="TonB-dep_rcpt-like"/>
</dbReference>
<dbReference type="InterPro" id="IPR000531">
    <property type="entry name" value="Beta-barrel_TonB"/>
</dbReference>
<feature type="short sequence motif" description="TonB C-terminal box" evidence="13">
    <location>
        <begin position="720"/>
        <end position="737"/>
    </location>
</feature>
<dbReference type="OrthoDB" id="8538693at2"/>
<dbReference type="PANTHER" id="PTHR32552">
    <property type="entry name" value="FERRICHROME IRON RECEPTOR-RELATED"/>
    <property type="match status" value="1"/>
</dbReference>
<keyword evidence="2 12" id="KW-0813">Transport</keyword>
<evidence type="ECO:0000256" key="6">
    <source>
        <dbReference type="ARBA" id="ARBA00022729"/>
    </source>
</evidence>
<keyword evidence="18" id="KW-0675">Receptor</keyword>
<evidence type="ECO:0000256" key="4">
    <source>
        <dbReference type="ARBA" id="ARBA00022496"/>
    </source>
</evidence>
<dbReference type="GO" id="GO:0006826">
    <property type="term" value="P:iron ion transport"/>
    <property type="evidence" value="ECO:0007669"/>
    <property type="project" value="UniProtKB-KW"/>
</dbReference>
<dbReference type="PROSITE" id="PS01156">
    <property type="entry name" value="TONB_DEPENDENT_REC_2"/>
    <property type="match status" value="1"/>
</dbReference>
<evidence type="ECO:0000259" key="17">
    <source>
        <dbReference type="Pfam" id="PF07715"/>
    </source>
</evidence>
<dbReference type="Pfam" id="PF07715">
    <property type="entry name" value="Plug"/>
    <property type="match status" value="1"/>
</dbReference>
<protein>
    <submittedName>
        <fullName evidence="18">Iron complex outermembrane receptor protein</fullName>
    </submittedName>
</protein>
<keyword evidence="9 14" id="KW-0798">TonB box</keyword>
<evidence type="ECO:0000256" key="7">
    <source>
        <dbReference type="ARBA" id="ARBA00023004"/>
    </source>
</evidence>
<keyword evidence="6 15" id="KW-0732">Signal</keyword>
<feature type="chain" id="PRO_5020447369" evidence="15">
    <location>
        <begin position="28"/>
        <end position="737"/>
    </location>
</feature>
<feature type="domain" description="TonB-dependent receptor-like beta-barrel" evidence="16">
    <location>
        <begin position="282"/>
        <end position="704"/>
    </location>
</feature>
<reference evidence="18 19" key="1">
    <citation type="submission" date="2019-03" db="EMBL/GenBank/DDBJ databases">
        <title>Genomic Encyclopedia of Type Strains, Phase IV (KMG-IV): sequencing the most valuable type-strain genomes for metagenomic binning, comparative biology and taxonomic classification.</title>
        <authorList>
            <person name="Goeker M."/>
        </authorList>
    </citation>
    <scope>NUCLEOTIDE SEQUENCE [LARGE SCALE GENOMIC DNA]</scope>
    <source>
        <strain evidence="18 19">DSM 1709</strain>
    </source>
</reference>
<dbReference type="RefSeq" id="WP_132648472.1">
    <property type="nucleotide sequence ID" value="NZ_CP181386.1"/>
</dbReference>